<dbReference type="eggNOG" id="COG1842">
    <property type="taxonomic scope" value="Bacteria"/>
</dbReference>
<dbReference type="PANTHER" id="PTHR31088">
    <property type="entry name" value="MEMBRANE-ASSOCIATED PROTEIN VIPP1, CHLOROPLASTIC"/>
    <property type="match status" value="1"/>
</dbReference>
<dbReference type="InterPro" id="IPR007157">
    <property type="entry name" value="PspA_VIPP1"/>
</dbReference>
<proteinExistence type="inferred from homology"/>
<comment type="similarity">
    <text evidence="1">Belongs to the PspA/Vipp/IM30 family.</text>
</comment>
<gene>
    <name evidence="3" type="ordered locus">Shel_20810</name>
</gene>
<dbReference type="Proteomes" id="UP000002026">
    <property type="component" value="Chromosome"/>
</dbReference>
<accession>C7N857</accession>
<feature type="coiled-coil region" evidence="2">
    <location>
        <begin position="101"/>
        <end position="151"/>
    </location>
</feature>
<evidence type="ECO:0000313" key="4">
    <source>
        <dbReference type="Proteomes" id="UP000002026"/>
    </source>
</evidence>
<evidence type="ECO:0000256" key="1">
    <source>
        <dbReference type="ARBA" id="ARBA00043985"/>
    </source>
</evidence>
<sequence>MAIFARLADILKANINDMIDKAEDPEKMVKQLIIEMEEQVDEATQALGQAMGSQKVAAKELADAQAVSADWNDKAKVALRAGKEDLAKKALDAKVGVDEQVTQLQASYDQITAQVDKLRDQVQTLKIKLDEARARQNVLIARAKMAEAQQNVATSINTASFDSAFAKLDAMERKITEKEAVAEAFTEIGGADVDVNDQFETLQHEAAVNDQLAALKAELGL</sequence>
<keyword evidence="4" id="KW-1185">Reference proteome</keyword>
<dbReference type="RefSeq" id="WP_012799192.1">
    <property type="nucleotide sequence ID" value="NC_013165.1"/>
</dbReference>
<dbReference type="AlphaFoldDB" id="C7N857"/>
<keyword evidence="2" id="KW-0175">Coiled coil</keyword>
<dbReference type="PANTHER" id="PTHR31088:SF6">
    <property type="entry name" value="PHAGE SHOCK PROTEIN A"/>
    <property type="match status" value="1"/>
</dbReference>
<evidence type="ECO:0000313" key="3">
    <source>
        <dbReference type="EMBL" id="ACV23092.1"/>
    </source>
</evidence>
<name>C7N857_SLAHD</name>
<dbReference type="EMBL" id="CP001684">
    <property type="protein sequence ID" value="ACV23092.1"/>
    <property type="molecule type" value="Genomic_DNA"/>
</dbReference>
<dbReference type="Pfam" id="PF04012">
    <property type="entry name" value="PspA_IM30"/>
    <property type="match status" value="1"/>
</dbReference>
<dbReference type="STRING" id="471855.Shel_20810"/>
<protein>
    <submittedName>
        <fullName evidence="3">Phage shock protein A (IM30), suppresses sigma54-dependent transcription</fullName>
    </submittedName>
</protein>
<organism evidence="3 4">
    <name type="scientific">Slackia heliotrinireducens (strain ATCC 29202 / DSM 20476 / NCTC 11029 / RHS 1)</name>
    <name type="common">Peptococcus heliotrinreducens</name>
    <dbReference type="NCBI Taxonomy" id="471855"/>
    <lineage>
        <taxon>Bacteria</taxon>
        <taxon>Bacillati</taxon>
        <taxon>Actinomycetota</taxon>
        <taxon>Coriobacteriia</taxon>
        <taxon>Eggerthellales</taxon>
        <taxon>Eggerthellaceae</taxon>
        <taxon>Slackia</taxon>
    </lineage>
</organism>
<evidence type="ECO:0000256" key="2">
    <source>
        <dbReference type="SAM" id="Coils"/>
    </source>
</evidence>
<dbReference type="KEGG" id="shi:Shel_20810"/>
<dbReference type="HOGENOM" id="CLU_056466_3_2_11"/>
<reference evidence="3 4" key="1">
    <citation type="journal article" date="2009" name="Stand. Genomic Sci.">
        <title>Complete genome sequence of Slackia heliotrinireducens type strain (RHS 1).</title>
        <authorList>
            <person name="Pukall R."/>
            <person name="Lapidus A."/>
            <person name="Nolan M."/>
            <person name="Copeland A."/>
            <person name="Glavina Del Rio T."/>
            <person name="Lucas S."/>
            <person name="Chen F."/>
            <person name="Tice H."/>
            <person name="Cheng J.F."/>
            <person name="Chertkov O."/>
            <person name="Bruce D."/>
            <person name="Goodwin L."/>
            <person name="Kuske C."/>
            <person name="Brettin T."/>
            <person name="Detter J.C."/>
            <person name="Han C."/>
            <person name="Pitluck S."/>
            <person name="Pati A."/>
            <person name="Mavrommatis K."/>
            <person name="Ivanova N."/>
            <person name="Ovchinnikova G."/>
            <person name="Chen A."/>
            <person name="Palaniappan K."/>
            <person name="Schneider S."/>
            <person name="Rohde M."/>
            <person name="Chain P."/>
            <person name="D'haeseleer P."/>
            <person name="Goker M."/>
            <person name="Bristow J."/>
            <person name="Eisen J.A."/>
            <person name="Markowitz V."/>
            <person name="Kyrpides N.C."/>
            <person name="Klenk H.P."/>
            <person name="Hugenholtz P."/>
        </authorList>
    </citation>
    <scope>NUCLEOTIDE SEQUENCE [LARGE SCALE GENOMIC DNA]</scope>
    <source>
        <strain evidence="4">ATCC 29202 / DSM 20476 / NCTC 11029 / RHS 1</strain>
    </source>
</reference>